<keyword evidence="2 5" id="KW-0808">Transferase</keyword>
<evidence type="ECO:0000256" key="5">
    <source>
        <dbReference type="HAMAP-Rule" id="MF_02126"/>
    </source>
</evidence>
<evidence type="ECO:0000256" key="3">
    <source>
        <dbReference type="ARBA" id="ARBA00022691"/>
    </source>
</evidence>
<evidence type="ECO:0000259" key="7">
    <source>
        <dbReference type="Pfam" id="PF17827"/>
    </source>
</evidence>
<dbReference type="OrthoDB" id="9800643at2"/>
<dbReference type="NCBIfam" id="TIGR03534">
    <property type="entry name" value="RF_mod_PrmC"/>
    <property type="match status" value="1"/>
</dbReference>
<comment type="function">
    <text evidence="5">Methylates the class 1 translation termination release factors RF1/PrfA and RF2/PrfB on the glutamine residue of the universally conserved GGQ motif.</text>
</comment>
<dbReference type="InterPro" id="IPR029063">
    <property type="entry name" value="SAM-dependent_MTases_sf"/>
</dbReference>
<proteinExistence type="inferred from homology"/>
<protein>
    <recommendedName>
        <fullName evidence="5">Release factor glutamine methyltransferase</fullName>
        <shortName evidence="5">RF MTase</shortName>
        <ecNumber evidence="5">2.1.1.297</ecNumber>
    </recommendedName>
    <alternativeName>
        <fullName evidence="5">N5-glutamine methyltransferase PrmC</fullName>
    </alternativeName>
    <alternativeName>
        <fullName evidence="5">Protein-(glutamine-N5) MTase PrmC</fullName>
    </alternativeName>
    <alternativeName>
        <fullName evidence="5">Protein-glutamine N-methyltransferase PrmC</fullName>
    </alternativeName>
</protein>
<sequence>MSVTRKEVLVRAAKQLRAAGVEIPERTSQWIFQHVTGLSTAEVFLQPDEPVADVHVETFAALVARRAKREPLQYVLNEAEFCGAVFWVDGRVLIPRPETELLVRRGRAYLEARMPRESSIAVLDIGTGSGAIAVSLALAARELQRVCACDVRIVASDLSQSALDVARINALRMGVSSMITFVQASYADGAALRTLAPFSLILSNPPYIPQEEAVRLQPEVAQYEPHLALFGGADGLDAYRAIASGCRDLLATAYLVAFEIGIDQADAVVKLGGSAFAGADVEVLRDEQGIERVVLFHADGTHR</sequence>
<dbReference type="GO" id="GO:0102559">
    <property type="term" value="F:peptide chain release factor N(5)-glutamine methyltransferase activity"/>
    <property type="evidence" value="ECO:0007669"/>
    <property type="project" value="UniProtKB-EC"/>
</dbReference>
<dbReference type="EC" id="2.1.1.297" evidence="5"/>
<dbReference type="Gene3D" id="1.10.8.10">
    <property type="entry name" value="DNA helicase RuvA subunit, C-terminal domain"/>
    <property type="match status" value="1"/>
</dbReference>
<dbReference type="InterPro" id="IPR002052">
    <property type="entry name" value="DNA_methylase_N6_adenine_CS"/>
</dbReference>
<dbReference type="PANTHER" id="PTHR18895:SF74">
    <property type="entry name" value="MTRF1L RELEASE FACTOR GLUTAMINE METHYLTRANSFERASE"/>
    <property type="match status" value="1"/>
</dbReference>
<dbReference type="Proteomes" id="UP000053557">
    <property type="component" value="Unassembled WGS sequence"/>
</dbReference>
<evidence type="ECO:0000259" key="6">
    <source>
        <dbReference type="Pfam" id="PF05175"/>
    </source>
</evidence>
<dbReference type="GO" id="GO:0032259">
    <property type="term" value="P:methylation"/>
    <property type="evidence" value="ECO:0007669"/>
    <property type="project" value="UniProtKB-KW"/>
</dbReference>
<evidence type="ECO:0000256" key="1">
    <source>
        <dbReference type="ARBA" id="ARBA00022603"/>
    </source>
</evidence>
<dbReference type="InterPro" id="IPR004556">
    <property type="entry name" value="HemK-like"/>
</dbReference>
<reference evidence="8 9" key="1">
    <citation type="submission" date="2015-12" db="EMBL/GenBank/DDBJ databases">
        <title>Draft genome sequence of Acidibacillus ferrooxidans ITV001, isolated from a chalcopyrite acid mine drainage site in Brazil.</title>
        <authorList>
            <person name="Dall'Agnol H."/>
            <person name="Nancucheo I."/>
            <person name="Johnson B."/>
            <person name="Oliveira R."/>
            <person name="Leite L."/>
            <person name="Pylro V."/>
            <person name="Nunes G.L."/>
            <person name="Tzotzos G."/>
            <person name="Fernandes G.R."/>
            <person name="Dutra J."/>
            <person name="Orellana S.C."/>
            <person name="Oliveira G."/>
        </authorList>
    </citation>
    <scope>NUCLEOTIDE SEQUENCE [LARGE SCALE GENOMIC DNA]</scope>
    <source>
        <strain evidence="9">ITV01</strain>
    </source>
</reference>
<dbReference type="CDD" id="cd02440">
    <property type="entry name" value="AdoMet_MTases"/>
    <property type="match status" value="1"/>
</dbReference>
<dbReference type="NCBIfam" id="TIGR00536">
    <property type="entry name" value="hemK_fam"/>
    <property type="match status" value="1"/>
</dbReference>
<comment type="catalytic activity">
    <reaction evidence="4 5">
        <text>L-glutaminyl-[peptide chain release factor] + S-adenosyl-L-methionine = N(5)-methyl-L-glutaminyl-[peptide chain release factor] + S-adenosyl-L-homocysteine + H(+)</text>
        <dbReference type="Rhea" id="RHEA:42896"/>
        <dbReference type="Rhea" id="RHEA-COMP:10271"/>
        <dbReference type="Rhea" id="RHEA-COMP:10272"/>
        <dbReference type="ChEBI" id="CHEBI:15378"/>
        <dbReference type="ChEBI" id="CHEBI:30011"/>
        <dbReference type="ChEBI" id="CHEBI:57856"/>
        <dbReference type="ChEBI" id="CHEBI:59789"/>
        <dbReference type="ChEBI" id="CHEBI:61891"/>
        <dbReference type="EC" id="2.1.1.297"/>
    </reaction>
</comment>
<dbReference type="InterPro" id="IPR019874">
    <property type="entry name" value="RF_methyltr_PrmC"/>
</dbReference>
<dbReference type="RefSeq" id="WP_067718000.1">
    <property type="nucleotide sequence ID" value="NZ_LPVJ01000054.1"/>
</dbReference>
<feature type="domain" description="Release factor glutamine methyltransferase N-terminal" evidence="7">
    <location>
        <begin position="7"/>
        <end position="76"/>
    </location>
</feature>
<evidence type="ECO:0000313" key="8">
    <source>
        <dbReference type="EMBL" id="KUO95279.1"/>
    </source>
</evidence>
<feature type="binding site" evidence="5">
    <location>
        <begin position="204"/>
        <end position="207"/>
    </location>
    <ligand>
        <name>substrate</name>
    </ligand>
</feature>
<dbReference type="AlphaFoldDB" id="A0A101XPM3"/>
<keyword evidence="1 5" id="KW-0489">Methyltransferase</keyword>
<feature type="binding site" evidence="5">
    <location>
        <begin position="126"/>
        <end position="130"/>
    </location>
    <ligand>
        <name>S-adenosyl-L-methionine</name>
        <dbReference type="ChEBI" id="CHEBI:59789"/>
    </ligand>
</feature>
<name>A0A101XPM3_9BACL</name>
<comment type="similarity">
    <text evidence="5">Belongs to the protein N5-glutamine methyltransferase family. PrmC subfamily.</text>
</comment>
<organism evidence="8 9">
    <name type="scientific">Ferroacidibacillus organovorans</name>
    <dbReference type="NCBI Taxonomy" id="1765683"/>
    <lineage>
        <taxon>Bacteria</taxon>
        <taxon>Bacillati</taxon>
        <taxon>Bacillota</taxon>
        <taxon>Bacilli</taxon>
        <taxon>Bacillales</taxon>
        <taxon>Alicyclobacillaceae</taxon>
        <taxon>Ferroacidibacillus</taxon>
    </lineage>
</organism>
<feature type="binding site" evidence="5">
    <location>
        <position position="157"/>
    </location>
    <ligand>
        <name>S-adenosyl-L-methionine</name>
        <dbReference type="ChEBI" id="CHEBI:59789"/>
    </ligand>
</feature>
<feature type="domain" description="Methyltransferase small" evidence="6">
    <location>
        <begin position="109"/>
        <end position="211"/>
    </location>
</feature>
<keyword evidence="9" id="KW-1185">Reference proteome</keyword>
<dbReference type="HAMAP" id="MF_02126">
    <property type="entry name" value="RF_methyltr_PrmC"/>
    <property type="match status" value="1"/>
</dbReference>
<evidence type="ECO:0000313" key="9">
    <source>
        <dbReference type="Proteomes" id="UP000053557"/>
    </source>
</evidence>
<evidence type="ECO:0000256" key="4">
    <source>
        <dbReference type="ARBA" id="ARBA00048391"/>
    </source>
</evidence>
<dbReference type="SUPFAM" id="SSF53335">
    <property type="entry name" value="S-adenosyl-L-methionine-dependent methyltransferases"/>
    <property type="match status" value="1"/>
</dbReference>
<dbReference type="Pfam" id="PF17827">
    <property type="entry name" value="PrmC_N"/>
    <property type="match status" value="1"/>
</dbReference>
<feature type="binding site" evidence="5">
    <location>
        <position position="204"/>
    </location>
    <ligand>
        <name>S-adenosyl-L-methionine</name>
        <dbReference type="ChEBI" id="CHEBI:59789"/>
    </ligand>
</feature>
<comment type="caution">
    <text evidence="8">The sequence shown here is derived from an EMBL/GenBank/DDBJ whole genome shotgun (WGS) entry which is preliminary data.</text>
</comment>
<dbReference type="PROSITE" id="PS00092">
    <property type="entry name" value="N6_MTASE"/>
    <property type="match status" value="1"/>
</dbReference>
<dbReference type="PANTHER" id="PTHR18895">
    <property type="entry name" value="HEMK METHYLTRANSFERASE"/>
    <property type="match status" value="1"/>
</dbReference>
<keyword evidence="3 5" id="KW-0949">S-adenosyl-L-methionine</keyword>
<dbReference type="InterPro" id="IPR040758">
    <property type="entry name" value="PrmC_N"/>
</dbReference>
<gene>
    <name evidence="5" type="primary">prmC</name>
    <name evidence="8" type="ORF">ATW55_14195</name>
</gene>
<accession>A0A101XPM3</accession>
<dbReference type="InterPro" id="IPR050320">
    <property type="entry name" value="N5-glutamine_MTase"/>
</dbReference>
<dbReference type="InterPro" id="IPR007848">
    <property type="entry name" value="Small_mtfrase_dom"/>
</dbReference>
<dbReference type="EMBL" id="LPVJ01000054">
    <property type="protein sequence ID" value="KUO95279.1"/>
    <property type="molecule type" value="Genomic_DNA"/>
</dbReference>
<evidence type="ECO:0000256" key="2">
    <source>
        <dbReference type="ARBA" id="ARBA00022679"/>
    </source>
</evidence>
<dbReference type="Pfam" id="PF05175">
    <property type="entry name" value="MTS"/>
    <property type="match status" value="1"/>
</dbReference>
<comment type="caution">
    <text evidence="5">Lacks conserved residue(s) required for the propagation of feature annotation.</text>
</comment>
<dbReference type="GO" id="GO:0003676">
    <property type="term" value="F:nucleic acid binding"/>
    <property type="evidence" value="ECO:0007669"/>
    <property type="project" value="InterPro"/>
</dbReference>
<dbReference type="Gene3D" id="3.40.50.150">
    <property type="entry name" value="Vaccinia Virus protein VP39"/>
    <property type="match status" value="1"/>
</dbReference>